<name>A0A0X3NWP0_SCHSO</name>
<evidence type="ECO:0000256" key="4">
    <source>
        <dbReference type="ARBA" id="ARBA00022527"/>
    </source>
</evidence>
<dbReference type="InterPro" id="IPR008271">
    <property type="entry name" value="Ser/Thr_kinase_AS"/>
</dbReference>
<dbReference type="PANTHER" id="PTHR22984">
    <property type="entry name" value="SERINE/THREONINE-PROTEIN KINASE PIM"/>
    <property type="match status" value="1"/>
</dbReference>
<dbReference type="InterPro" id="IPR011009">
    <property type="entry name" value="Kinase-like_dom_sf"/>
</dbReference>
<feature type="compositionally biased region" description="Low complexity" evidence="13">
    <location>
        <begin position="585"/>
        <end position="597"/>
    </location>
</feature>
<keyword evidence="5" id="KW-0808">Transferase</keyword>
<dbReference type="EC" id="2.7.11.1" evidence="2"/>
<evidence type="ECO:0000256" key="10">
    <source>
        <dbReference type="ARBA" id="ARBA00047899"/>
    </source>
</evidence>
<feature type="binding site" evidence="12">
    <location>
        <position position="123"/>
    </location>
    <ligand>
        <name>ATP</name>
        <dbReference type="ChEBI" id="CHEBI:30616"/>
    </ligand>
</feature>
<keyword evidence="9" id="KW-1035">Host cytoplasm</keyword>
<keyword evidence="7" id="KW-0418">Kinase</keyword>
<accession>A0A0X3NWP0</accession>
<evidence type="ECO:0000256" key="5">
    <source>
        <dbReference type="ARBA" id="ARBA00022679"/>
    </source>
</evidence>
<dbReference type="SMART" id="SM00220">
    <property type="entry name" value="S_TKc"/>
    <property type="match status" value="1"/>
</dbReference>
<dbReference type="InterPro" id="IPR051138">
    <property type="entry name" value="PIM_Ser/Thr_kinase"/>
</dbReference>
<evidence type="ECO:0000259" key="14">
    <source>
        <dbReference type="PROSITE" id="PS50011"/>
    </source>
</evidence>
<evidence type="ECO:0000256" key="12">
    <source>
        <dbReference type="PROSITE-ProRule" id="PRU10141"/>
    </source>
</evidence>
<gene>
    <name evidence="15" type="ORF">TR105550</name>
</gene>
<keyword evidence="4" id="KW-0723">Serine/threonine-protein kinase</keyword>
<evidence type="ECO:0000256" key="11">
    <source>
        <dbReference type="ARBA" id="ARBA00048679"/>
    </source>
</evidence>
<evidence type="ECO:0000256" key="7">
    <source>
        <dbReference type="ARBA" id="ARBA00022777"/>
    </source>
</evidence>
<evidence type="ECO:0000313" key="15">
    <source>
        <dbReference type="EMBL" id="JAP43978.1"/>
    </source>
</evidence>
<evidence type="ECO:0000256" key="13">
    <source>
        <dbReference type="SAM" id="MobiDB-lite"/>
    </source>
</evidence>
<evidence type="ECO:0000256" key="3">
    <source>
        <dbReference type="ARBA" id="ARBA00016885"/>
    </source>
</evidence>
<comment type="catalytic activity">
    <reaction evidence="11">
        <text>L-seryl-[protein] + ATP = O-phospho-L-seryl-[protein] + ADP + H(+)</text>
        <dbReference type="Rhea" id="RHEA:17989"/>
        <dbReference type="Rhea" id="RHEA-COMP:9863"/>
        <dbReference type="Rhea" id="RHEA-COMP:11604"/>
        <dbReference type="ChEBI" id="CHEBI:15378"/>
        <dbReference type="ChEBI" id="CHEBI:29999"/>
        <dbReference type="ChEBI" id="CHEBI:30616"/>
        <dbReference type="ChEBI" id="CHEBI:83421"/>
        <dbReference type="ChEBI" id="CHEBI:456216"/>
        <dbReference type="EC" id="2.7.11.1"/>
    </reaction>
</comment>
<dbReference type="PROSITE" id="PS00107">
    <property type="entry name" value="PROTEIN_KINASE_ATP"/>
    <property type="match status" value="1"/>
</dbReference>
<feature type="compositionally biased region" description="Polar residues" evidence="13">
    <location>
        <begin position="605"/>
        <end position="621"/>
    </location>
</feature>
<keyword evidence="8 12" id="KW-0067">ATP-binding</keyword>
<dbReference type="EMBL" id="GEEE01019247">
    <property type="protein sequence ID" value="JAP43978.1"/>
    <property type="molecule type" value="Transcribed_RNA"/>
</dbReference>
<comment type="catalytic activity">
    <reaction evidence="10">
        <text>L-threonyl-[protein] + ATP = O-phospho-L-threonyl-[protein] + ADP + H(+)</text>
        <dbReference type="Rhea" id="RHEA:46608"/>
        <dbReference type="Rhea" id="RHEA-COMP:11060"/>
        <dbReference type="Rhea" id="RHEA-COMP:11605"/>
        <dbReference type="ChEBI" id="CHEBI:15378"/>
        <dbReference type="ChEBI" id="CHEBI:30013"/>
        <dbReference type="ChEBI" id="CHEBI:30616"/>
        <dbReference type="ChEBI" id="CHEBI:61977"/>
        <dbReference type="ChEBI" id="CHEBI:456216"/>
        <dbReference type="EC" id="2.7.11.1"/>
    </reaction>
</comment>
<protein>
    <recommendedName>
        <fullName evidence="3">Serine/threonine-protein kinase 1</fullName>
        <ecNumber evidence="2">2.7.11.1</ecNumber>
    </recommendedName>
</protein>
<dbReference type="Gene3D" id="1.10.510.10">
    <property type="entry name" value="Transferase(Phosphotransferase) domain 1"/>
    <property type="match status" value="1"/>
</dbReference>
<dbReference type="InterPro" id="IPR017441">
    <property type="entry name" value="Protein_kinase_ATP_BS"/>
</dbReference>
<dbReference type="GO" id="GO:0030430">
    <property type="term" value="C:host cell cytoplasm"/>
    <property type="evidence" value="ECO:0007669"/>
    <property type="project" value="UniProtKB-SubCell"/>
</dbReference>
<dbReference type="Pfam" id="PF00069">
    <property type="entry name" value="Pkinase"/>
    <property type="match status" value="1"/>
</dbReference>
<evidence type="ECO:0000256" key="6">
    <source>
        <dbReference type="ARBA" id="ARBA00022741"/>
    </source>
</evidence>
<feature type="compositionally biased region" description="Pro residues" evidence="13">
    <location>
        <begin position="435"/>
        <end position="447"/>
    </location>
</feature>
<dbReference type="PANTHER" id="PTHR22984:SF25">
    <property type="entry name" value="PROTEIN KINASE DOMAIN-CONTAINING PROTEIN"/>
    <property type="match status" value="1"/>
</dbReference>
<proteinExistence type="predicted"/>
<evidence type="ECO:0000256" key="1">
    <source>
        <dbReference type="ARBA" id="ARBA00004192"/>
    </source>
</evidence>
<comment type="subcellular location">
    <subcellularLocation>
        <location evidence="1">Host cytoplasm</location>
    </subcellularLocation>
</comment>
<dbReference type="InterPro" id="IPR000719">
    <property type="entry name" value="Prot_kinase_dom"/>
</dbReference>
<dbReference type="GO" id="GO:0005737">
    <property type="term" value="C:cytoplasm"/>
    <property type="evidence" value="ECO:0007669"/>
    <property type="project" value="TreeGrafter"/>
</dbReference>
<evidence type="ECO:0000256" key="2">
    <source>
        <dbReference type="ARBA" id="ARBA00012513"/>
    </source>
</evidence>
<feature type="region of interest" description="Disordered" evidence="13">
    <location>
        <begin position="429"/>
        <end position="454"/>
    </location>
</feature>
<reference evidence="15" key="1">
    <citation type="submission" date="2016-01" db="EMBL/GenBank/DDBJ databases">
        <title>Reference transcriptome for the parasite Schistocephalus solidus: insights into the molecular evolution of parasitism.</title>
        <authorList>
            <person name="Hebert F.O."/>
            <person name="Grambauer S."/>
            <person name="Barber I."/>
            <person name="Landry C.R."/>
            <person name="Aubin-Horth N."/>
        </authorList>
    </citation>
    <scope>NUCLEOTIDE SEQUENCE</scope>
</reference>
<organism evidence="15">
    <name type="scientific">Schistocephalus solidus</name>
    <name type="common">Tapeworm</name>
    <dbReference type="NCBI Taxonomy" id="70667"/>
    <lineage>
        <taxon>Eukaryota</taxon>
        <taxon>Metazoa</taxon>
        <taxon>Spiralia</taxon>
        <taxon>Lophotrochozoa</taxon>
        <taxon>Platyhelminthes</taxon>
        <taxon>Cestoda</taxon>
        <taxon>Eucestoda</taxon>
        <taxon>Diphyllobothriidea</taxon>
        <taxon>Diphyllobothriidae</taxon>
        <taxon>Schistocephalus</taxon>
    </lineage>
</organism>
<sequence length="756" mass="83268">RQCFRAHRPSEFKHKHRALRILFRARFLAALCSRRVLSHFDLIRYMDITMADDTIGNVEYQLPSATARLVMRSSVELGINLTIYQGREEFVGRYDRGDKLGGGGFGSVFRGSRLEDGSDVVIKEVNTNKVPCWCALDGVLVPIEVVLLQMCQHVHGVVRMVDVFNLGDTWVIVMNGISNSVCDMFDYICERGTLSEPEAAFFLYQLIGVLFQCHKAGVLHRDIKDENLLIDRNTNELTLIDFGSGAFLHNELYTDFDGTRVYCPPEWIIHSQYYGKPAEVWSIGVLLYDMLCGDVPFVNDKGIISGRLKYRREGLCEEAKHLIGACMNRDAHQRPTLVEILRHPWMQMHRPRSDVTLPLSVRVALDALVYSETPSVASATIPALAATAMPTLPCPRSIRSGLCNITSVPIDVPPSRASSVRQNCAVFVSSSSSSPSPPSMLEPPTSPSPYSFLTAKRPSSEQRLSCCSGPALDLSLAHRVPPITTDSRNYCAFHEPQENVQLQPIGTSCCDQLDPLPRIPSNRSYASSGYFSRSNSLSSDEGMKRLGAVSVAISAGRPTTQPVWATCAILDVDQGWRGKLAARDSSSTTSSSSLSTSANSEFHHQSCSQTSEAQPFTQPVNSPAFRPPGGTSRPLVSYAPFSSVSCSNLLALRYSTSNGSRQFPSVDVDHRTLSAAPLELPDTSLWLRCLDVLGTRDSPPTQRTACDRTEFAIGKNRIGMAASKAPCSLRTALTPEMSIFYQRPVLTGFYQSKDPS</sequence>
<keyword evidence="6 12" id="KW-0547">Nucleotide-binding</keyword>
<evidence type="ECO:0000256" key="8">
    <source>
        <dbReference type="ARBA" id="ARBA00022840"/>
    </source>
</evidence>
<dbReference type="SUPFAM" id="SSF56112">
    <property type="entry name" value="Protein kinase-like (PK-like)"/>
    <property type="match status" value="1"/>
</dbReference>
<feature type="domain" description="Protein kinase" evidence="14">
    <location>
        <begin position="94"/>
        <end position="346"/>
    </location>
</feature>
<evidence type="ECO:0000256" key="9">
    <source>
        <dbReference type="ARBA" id="ARBA00023200"/>
    </source>
</evidence>
<dbReference type="PROSITE" id="PS00108">
    <property type="entry name" value="PROTEIN_KINASE_ST"/>
    <property type="match status" value="1"/>
</dbReference>
<dbReference type="GO" id="GO:0005524">
    <property type="term" value="F:ATP binding"/>
    <property type="evidence" value="ECO:0007669"/>
    <property type="project" value="UniProtKB-UniRule"/>
</dbReference>
<dbReference type="AlphaFoldDB" id="A0A0X3NWP0"/>
<feature type="non-terminal residue" evidence="15">
    <location>
        <position position="1"/>
    </location>
</feature>
<dbReference type="PROSITE" id="PS50011">
    <property type="entry name" value="PROTEIN_KINASE_DOM"/>
    <property type="match status" value="1"/>
</dbReference>
<dbReference type="GO" id="GO:0004674">
    <property type="term" value="F:protein serine/threonine kinase activity"/>
    <property type="evidence" value="ECO:0007669"/>
    <property type="project" value="UniProtKB-KW"/>
</dbReference>
<feature type="region of interest" description="Disordered" evidence="13">
    <location>
        <begin position="582"/>
        <end position="631"/>
    </location>
</feature>
<dbReference type="Gene3D" id="3.30.200.20">
    <property type="entry name" value="Phosphorylase Kinase, domain 1"/>
    <property type="match status" value="1"/>
</dbReference>